<protein>
    <recommendedName>
        <fullName evidence="8">Muskelin</fullName>
    </recommendedName>
</protein>
<dbReference type="Gene3D" id="2.60.120.260">
    <property type="entry name" value="Galactose-binding domain-like"/>
    <property type="match status" value="1"/>
</dbReference>
<dbReference type="PROSITE" id="PS50896">
    <property type="entry name" value="LISH"/>
    <property type="match status" value="1"/>
</dbReference>
<proteinExistence type="predicted"/>
<accession>A0A8H7SL58</accession>
<gene>
    <name evidence="6" type="ORF">INT48_000924</name>
</gene>
<dbReference type="SUPFAM" id="SSF49785">
    <property type="entry name" value="Galactose-binding domain-like"/>
    <property type="match status" value="1"/>
</dbReference>
<reference evidence="6" key="1">
    <citation type="submission" date="2021-01" db="EMBL/GenBank/DDBJ databases">
        <title>Metabolic potential, ecology and presence of endohyphal bacteria is reflected in genomic diversity of Mucoromycotina.</title>
        <authorList>
            <person name="Muszewska A."/>
            <person name="Okrasinska A."/>
            <person name="Steczkiewicz K."/>
            <person name="Drgas O."/>
            <person name="Orlowska M."/>
            <person name="Perlinska-Lenart U."/>
            <person name="Aleksandrzak-Piekarczyk T."/>
            <person name="Szatraj K."/>
            <person name="Zielenkiewicz U."/>
            <person name="Pilsyk S."/>
            <person name="Malc E."/>
            <person name="Mieczkowski P."/>
            <person name="Kruszewska J.S."/>
            <person name="Biernat P."/>
            <person name="Pawlowska J."/>
        </authorList>
    </citation>
    <scope>NUCLEOTIDE SEQUENCE</scope>
    <source>
        <strain evidence="6">WA0000018081</strain>
    </source>
</reference>
<evidence type="ECO:0000256" key="1">
    <source>
        <dbReference type="ARBA" id="ARBA00022441"/>
    </source>
</evidence>
<dbReference type="InterPro" id="IPR056737">
    <property type="entry name" value="Beta-prop_ATRN-MKLN-like"/>
</dbReference>
<feature type="region of interest" description="Disordered" evidence="3">
    <location>
        <begin position="1"/>
        <end position="22"/>
    </location>
</feature>
<sequence>MTLRQPNNTDKKSLFFNTNKPKSTLNTMKEQTLPFLITHAPHEALTYAIYDQSSQSGSYHPRNICVNEPTEQSSRWSSGSHDQSQFITIKLDKPAVACEILFGKFHRSHVCNLKEFKVFGGLDPLNMKELLHKGLTDDNKVESFPLVYMSNDLIFPIQYIKIVPLATFGAKFNYSIWYVEIRGIKDEELMSKVYDAYTAYKEMETIRLCLKHFRQKNMMDVYQTLKNKTGIEIEHPSIAKLHQSLVIEGNFEQAERIIADADSDNVFNSFAENAMYTPSWQKIDASNDDGDSPCARGGHQLCIDTDREKIYLLGGWDGKVELSDFWCYHIKENRWKLLSSDTSIQGGPSARSCHTMCFDPIRKSIYVLGRYIELRPTTTPDPAAYESEFYQYYTELDRWVQISESTKIDGGPPLLFHHEMCVDPIGRMLYVFGGRVLALESAPSSYSGFYSFDIDKNVWKTLRYDVSHIPVPSASLRDQISSLDPVVSRARTPSGTYIPTSQTIKSRSGHSMLLDSKNRKIYIFGGQRAKECLKDLYCYSIEQDKMTSITQDFSKNIGPESGYTQRAAIDVERQELHISLGFLQSKPTNIVRNCFWVYNIKNNTWEEVFSNDDHDTVYWNGMKLNEPYPRYTHQMVYNPNTNAHFIFGGHPGDVTDLYRRLDDFWELRLTKPNSGQIMRRCLYLIRTRKLHELCKQAEQMSGTSNQVSSDTLYALQYLRKYVTPLVNEDSKEELNHFKKLCAHLCLSEDNNVLKKDFYKTTQELYFSERTTVFQSLLEFFPTSMKEPKGTLVDAVKIS</sequence>
<dbReference type="Proteomes" id="UP000613177">
    <property type="component" value="Unassembled WGS sequence"/>
</dbReference>
<evidence type="ECO:0000259" key="5">
    <source>
        <dbReference type="Pfam" id="PF24981"/>
    </source>
</evidence>
<keyword evidence="2" id="KW-0677">Repeat</keyword>
<dbReference type="AlphaFoldDB" id="A0A8H7SL58"/>
<dbReference type="EMBL" id="JAEPRE010000107">
    <property type="protein sequence ID" value="KAG2232544.1"/>
    <property type="molecule type" value="Genomic_DNA"/>
</dbReference>
<dbReference type="Pfam" id="PF24981">
    <property type="entry name" value="Beta-prop_ATRN-LZTR1"/>
    <property type="match status" value="1"/>
</dbReference>
<evidence type="ECO:0000256" key="3">
    <source>
        <dbReference type="SAM" id="MobiDB-lite"/>
    </source>
</evidence>
<dbReference type="InterPro" id="IPR008979">
    <property type="entry name" value="Galactose-bd-like_sf"/>
</dbReference>
<evidence type="ECO:0000259" key="4">
    <source>
        <dbReference type="Pfam" id="PF06588"/>
    </source>
</evidence>
<dbReference type="InterPro" id="IPR006594">
    <property type="entry name" value="LisH"/>
</dbReference>
<dbReference type="InterPro" id="IPR015915">
    <property type="entry name" value="Kelch-typ_b-propeller"/>
</dbReference>
<name>A0A8H7SL58_9FUNG</name>
<dbReference type="InterPro" id="IPR052456">
    <property type="entry name" value="CTLH_complex_component"/>
</dbReference>
<dbReference type="PANTHER" id="PTHR15526">
    <property type="entry name" value="MUSKELIN"/>
    <property type="match status" value="1"/>
</dbReference>
<dbReference type="SUPFAM" id="SSF117281">
    <property type="entry name" value="Kelch motif"/>
    <property type="match status" value="2"/>
</dbReference>
<dbReference type="Gene3D" id="2.120.10.80">
    <property type="entry name" value="Kelch-type beta propeller"/>
    <property type="match status" value="2"/>
</dbReference>
<feature type="domain" description="Attractin/MKLN-like beta-propeller" evidence="5">
    <location>
        <begin position="499"/>
        <end position="666"/>
    </location>
</feature>
<dbReference type="PANTHER" id="PTHR15526:SF5">
    <property type="entry name" value="MUSKELIN"/>
    <property type="match status" value="1"/>
</dbReference>
<evidence type="ECO:0000256" key="2">
    <source>
        <dbReference type="ARBA" id="ARBA00022737"/>
    </source>
</evidence>
<dbReference type="InterPro" id="IPR010565">
    <property type="entry name" value="Muskelin_N"/>
</dbReference>
<evidence type="ECO:0000313" key="7">
    <source>
        <dbReference type="Proteomes" id="UP000613177"/>
    </source>
</evidence>
<keyword evidence="1" id="KW-0880">Kelch repeat</keyword>
<evidence type="ECO:0008006" key="8">
    <source>
        <dbReference type="Google" id="ProtNLM"/>
    </source>
</evidence>
<organism evidence="6 7">
    <name type="scientific">Thamnidium elegans</name>
    <dbReference type="NCBI Taxonomy" id="101142"/>
    <lineage>
        <taxon>Eukaryota</taxon>
        <taxon>Fungi</taxon>
        <taxon>Fungi incertae sedis</taxon>
        <taxon>Mucoromycota</taxon>
        <taxon>Mucoromycotina</taxon>
        <taxon>Mucoromycetes</taxon>
        <taxon>Mucorales</taxon>
        <taxon>Mucorineae</taxon>
        <taxon>Mucoraceae</taxon>
        <taxon>Thamnidium</taxon>
    </lineage>
</organism>
<dbReference type="GO" id="GO:0005737">
    <property type="term" value="C:cytoplasm"/>
    <property type="evidence" value="ECO:0007669"/>
    <property type="project" value="TreeGrafter"/>
</dbReference>
<dbReference type="Pfam" id="PF24681">
    <property type="entry name" value="Kelch_KLHDC2_KLHL20_DRC7"/>
    <property type="match status" value="1"/>
</dbReference>
<comment type="caution">
    <text evidence="6">The sequence shown here is derived from an EMBL/GenBank/DDBJ whole genome shotgun (WGS) entry which is preliminary data.</text>
</comment>
<dbReference type="Pfam" id="PF06588">
    <property type="entry name" value="Muskelin_N"/>
    <property type="match status" value="1"/>
</dbReference>
<feature type="domain" description="Muskelin N-terminal" evidence="4">
    <location>
        <begin position="43"/>
        <end position="236"/>
    </location>
</feature>
<evidence type="ECO:0000313" key="6">
    <source>
        <dbReference type="EMBL" id="KAG2232544.1"/>
    </source>
</evidence>
<keyword evidence="7" id="KW-1185">Reference proteome</keyword>